<dbReference type="GO" id="GO:0031418">
    <property type="term" value="F:L-ascorbic acid binding"/>
    <property type="evidence" value="ECO:0007669"/>
    <property type="project" value="InterPro"/>
</dbReference>
<evidence type="ECO:0000256" key="2">
    <source>
        <dbReference type="ARBA" id="ARBA00004648"/>
    </source>
</evidence>
<accession>A0A6J1DTY4</accession>
<comment type="subcellular location">
    <subcellularLocation>
        <location evidence="2">Endoplasmic reticulum membrane</location>
        <topology evidence="2">Single-pass type II membrane protein</topology>
    </subcellularLocation>
</comment>
<dbReference type="InterPro" id="IPR003582">
    <property type="entry name" value="ShKT_dom"/>
</dbReference>
<dbReference type="Pfam" id="PF13640">
    <property type="entry name" value="2OG-FeII_Oxy_3"/>
    <property type="match status" value="1"/>
</dbReference>
<comment type="cofactor">
    <cofactor evidence="1">
        <name>L-ascorbate</name>
        <dbReference type="ChEBI" id="CHEBI:38290"/>
    </cofactor>
</comment>
<evidence type="ECO:0000256" key="12">
    <source>
        <dbReference type="ARBA" id="ARBA00023004"/>
    </source>
</evidence>
<dbReference type="RefSeq" id="XP_022157663.1">
    <property type="nucleotide sequence ID" value="XM_022301971.1"/>
</dbReference>
<name>A0A6J1DTY4_MOMCH</name>
<evidence type="ECO:0000256" key="8">
    <source>
        <dbReference type="ARBA" id="ARBA00022964"/>
    </source>
</evidence>
<dbReference type="SMART" id="SM00254">
    <property type="entry name" value="ShKT"/>
    <property type="match status" value="1"/>
</dbReference>
<evidence type="ECO:0000256" key="10">
    <source>
        <dbReference type="ARBA" id="ARBA00022989"/>
    </source>
</evidence>
<comment type="similarity">
    <text evidence="3">Belongs to the P4HA family.</text>
</comment>
<dbReference type="EC" id="1.14.11.2" evidence="4"/>
<dbReference type="PROSITE" id="PS51471">
    <property type="entry name" value="FE2OG_OXY"/>
    <property type="match status" value="1"/>
</dbReference>
<dbReference type="GO" id="GO:0005506">
    <property type="term" value="F:iron ion binding"/>
    <property type="evidence" value="ECO:0007669"/>
    <property type="project" value="InterPro"/>
</dbReference>
<dbReference type="Gene3D" id="2.60.120.620">
    <property type="entry name" value="q2cbj1_9rhob like domain"/>
    <property type="match status" value="1"/>
</dbReference>
<keyword evidence="14" id="KW-0325">Glycoprotein</keyword>
<comment type="catalytic activity">
    <reaction evidence="15">
        <text>L-prolyl-[collagen] + 2-oxoglutarate + O2 = trans-4-hydroxy-L-prolyl-[collagen] + succinate + CO2</text>
        <dbReference type="Rhea" id="RHEA:18945"/>
        <dbReference type="Rhea" id="RHEA-COMP:11676"/>
        <dbReference type="Rhea" id="RHEA-COMP:11680"/>
        <dbReference type="ChEBI" id="CHEBI:15379"/>
        <dbReference type="ChEBI" id="CHEBI:16526"/>
        <dbReference type="ChEBI" id="CHEBI:16810"/>
        <dbReference type="ChEBI" id="CHEBI:30031"/>
        <dbReference type="ChEBI" id="CHEBI:50342"/>
        <dbReference type="ChEBI" id="CHEBI:61965"/>
        <dbReference type="EC" id="1.14.11.2"/>
    </reaction>
</comment>
<keyword evidence="11" id="KW-0560">Oxidoreductase</keyword>
<evidence type="ECO:0000256" key="5">
    <source>
        <dbReference type="ARBA" id="ARBA00022692"/>
    </source>
</evidence>
<dbReference type="InterPro" id="IPR006620">
    <property type="entry name" value="Pro_4_hyd_alph"/>
</dbReference>
<evidence type="ECO:0000256" key="6">
    <source>
        <dbReference type="ARBA" id="ARBA00022723"/>
    </source>
</evidence>
<evidence type="ECO:0000256" key="9">
    <source>
        <dbReference type="ARBA" id="ARBA00022968"/>
    </source>
</evidence>
<dbReference type="SMART" id="SM00702">
    <property type="entry name" value="P4Hc"/>
    <property type="match status" value="1"/>
</dbReference>
<evidence type="ECO:0000256" key="1">
    <source>
        <dbReference type="ARBA" id="ARBA00001961"/>
    </source>
</evidence>
<protein>
    <recommendedName>
        <fullName evidence="4">procollagen-proline 4-dioxygenase</fullName>
        <ecNumber evidence="4">1.14.11.2</ecNumber>
    </recommendedName>
</protein>
<gene>
    <name evidence="18" type="primary">LOC111024321</name>
</gene>
<dbReference type="AlphaFoldDB" id="A0A6J1DTY4"/>
<dbReference type="KEGG" id="mcha:111024321"/>
<evidence type="ECO:0000313" key="18">
    <source>
        <dbReference type="RefSeq" id="XP_022157663.1"/>
    </source>
</evidence>
<keyword evidence="5" id="KW-0812">Transmembrane</keyword>
<evidence type="ECO:0000256" key="13">
    <source>
        <dbReference type="ARBA" id="ARBA00023136"/>
    </source>
</evidence>
<dbReference type="FunFam" id="2.60.120.620:FF:000002">
    <property type="entry name" value="Prolyl 4-hydroxylase 4"/>
    <property type="match status" value="1"/>
</dbReference>
<dbReference type="InterPro" id="IPR005123">
    <property type="entry name" value="Oxoglu/Fe-dep_dioxygenase_dom"/>
</dbReference>
<dbReference type="PANTHER" id="PTHR10869:SF219">
    <property type="entry name" value="OS03G0166100 PROTEIN"/>
    <property type="match status" value="1"/>
</dbReference>
<keyword evidence="10" id="KW-1133">Transmembrane helix</keyword>
<dbReference type="PANTHER" id="PTHR10869">
    <property type="entry name" value="PROLYL 4-HYDROXYLASE ALPHA SUBUNIT"/>
    <property type="match status" value="1"/>
</dbReference>
<evidence type="ECO:0000256" key="7">
    <source>
        <dbReference type="ARBA" id="ARBA00022824"/>
    </source>
</evidence>
<evidence type="ECO:0000313" key="17">
    <source>
        <dbReference type="Proteomes" id="UP000504603"/>
    </source>
</evidence>
<keyword evidence="13" id="KW-0472">Membrane</keyword>
<evidence type="ECO:0000256" key="11">
    <source>
        <dbReference type="ARBA" id="ARBA00023002"/>
    </source>
</evidence>
<evidence type="ECO:0000256" key="14">
    <source>
        <dbReference type="ARBA" id="ARBA00023180"/>
    </source>
</evidence>
<evidence type="ECO:0000256" key="15">
    <source>
        <dbReference type="ARBA" id="ARBA00049169"/>
    </source>
</evidence>
<keyword evidence="17" id="KW-1185">Reference proteome</keyword>
<organism evidence="17 18">
    <name type="scientific">Momordica charantia</name>
    <name type="common">Bitter gourd</name>
    <name type="synonym">Balsam pear</name>
    <dbReference type="NCBI Taxonomy" id="3673"/>
    <lineage>
        <taxon>Eukaryota</taxon>
        <taxon>Viridiplantae</taxon>
        <taxon>Streptophyta</taxon>
        <taxon>Embryophyta</taxon>
        <taxon>Tracheophyta</taxon>
        <taxon>Spermatophyta</taxon>
        <taxon>Magnoliopsida</taxon>
        <taxon>eudicotyledons</taxon>
        <taxon>Gunneridae</taxon>
        <taxon>Pentapetalae</taxon>
        <taxon>rosids</taxon>
        <taxon>fabids</taxon>
        <taxon>Cucurbitales</taxon>
        <taxon>Cucurbitaceae</taxon>
        <taxon>Momordiceae</taxon>
        <taxon>Momordica</taxon>
    </lineage>
</organism>
<evidence type="ECO:0000256" key="3">
    <source>
        <dbReference type="ARBA" id="ARBA00006511"/>
    </source>
</evidence>
<feature type="domain" description="Fe2OG dioxygenase" evidence="16">
    <location>
        <begin position="227"/>
        <end position="349"/>
    </location>
</feature>
<dbReference type="GO" id="GO:0004656">
    <property type="term" value="F:procollagen-proline 4-dioxygenase activity"/>
    <property type="evidence" value="ECO:0007669"/>
    <property type="project" value="UniProtKB-EC"/>
</dbReference>
<dbReference type="OrthoDB" id="420380at2759"/>
<dbReference type="Proteomes" id="UP000504603">
    <property type="component" value="Unplaced"/>
</dbReference>
<keyword evidence="7" id="KW-0256">Endoplasmic reticulum</keyword>
<feature type="unsure residue" description="E or Q" evidence="18">
    <location>
        <position position="7"/>
    </location>
</feature>
<evidence type="ECO:0000259" key="16">
    <source>
        <dbReference type="PROSITE" id="PS51471"/>
    </source>
</evidence>
<sequence>MMVVVNEENELILTQTMSGWRVCINYHKLNKTDIQGTTILPLLWRIKRRRRSHVRMKHLPLGVCPLVYAMHQRHFKGSSKSSSFHMDSRRFLAFSLCFLCLFPLFCRSTNPMPRLLMDRNNMGRGSLIRMKTGGSSISIDPSRVTQLSSQPRAFVYKGFLSAEECEHLINLAKDKLEESLVADDVTGESVTSRERTSTGMFLVKGQDKIVAGIESRIAAWTFLPVDNGEPMQVLRYENGQKYDPHFDFFQDPVNMAQGGHRIATVLMYLSNVEEGGETVFPNSHVKLSAREKKELSDCAKLGYAVKPKMGDALLFFSLHANGTTDSSSYHGSCPVIKGEKWSATKWIHMLSADEIWRSPDCVDISVSCAAWASTGECVKNPGYMIGSKHELGYCRKSCNACSSMA</sequence>
<dbReference type="GO" id="GO:0005789">
    <property type="term" value="C:endoplasmic reticulum membrane"/>
    <property type="evidence" value="ECO:0007669"/>
    <property type="project" value="UniProtKB-SubCell"/>
</dbReference>
<keyword evidence="6" id="KW-0479">Metal-binding</keyword>
<proteinExistence type="inferred from homology"/>
<dbReference type="InterPro" id="IPR045054">
    <property type="entry name" value="P4HA-like"/>
</dbReference>
<reference evidence="18" key="1">
    <citation type="submission" date="2025-08" db="UniProtKB">
        <authorList>
            <consortium name="RefSeq"/>
        </authorList>
    </citation>
    <scope>IDENTIFICATION</scope>
    <source>
        <strain evidence="18">OHB3-1</strain>
    </source>
</reference>
<keyword evidence="8" id="KW-0223">Dioxygenase</keyword>
<evidence type="ECO:0000256" key="4">
    <source>
        <dbReference type="ARBA" id="ARBA00012269"/>
    </source>
</evidence>
<keyword evidence="9" id="KW-0735">Signal-anchor</keyword>
<dbReference type="InterPro" id="IPR044862">
    <property type="entry name" value="Pro_4_hyd_alph_FE2OG_OXY"/>
</dbReference>
<keyword evidence="12" id="KW-0408">Iron</keyword>